<sequence length="59" mass="6772">MKYKLRPNFFFIVVALIVGSALFRQIDFQNLTIEKPALAIIYGVTFLASILLMLKKPKK</sequence>
<organism evidence="2 3">
    <name type="scientific">Winogradskyella pelagia</name>
    <dbReference type="NCBI Taxonomy" id="2819984"/>
    <lineage>
        <taxon>Bacteria</taxon>
        <taxon>Pseudomonadati</taxon>
        <taxon>Bacteroidota</taxon>
        <taxon>Flavobacteriia</taxon>
        <taxon>Flavobacteriales</taxon>
        <taxon>Flavobacteriaceae</taxon>
        <taxon>Winogradskyella</taxon>
    </lineage>
</organism>
<dbReference type="EMBL" id="JAGEVF010000004">
    <property type="protein sequence ID" value="MBO3116463.1"/>
    <property type="molecule type" value="Genomic_DNA"/>
</dbReference>
<keyword evidence="1" id="KW-0472">Membrane</keyword>
<keyword evidence="1" id="KW-0812">Transmembrane</keyword>
<evidence type="ECO:0008006" key="4">
    <source>
        <dbReference type="Google" id="ProtNLM"/>
    </source>
</evidence>
<keyword evidence="1" id="KW-1133">Transmembrane helix</keyword>
<protein>
    <recommendedName>
        <fullName evidence="4">ATP synthase F0 sector subunit C</fullName>
    </recommendedName>
</protein>
<feature type="transmembrane region" description="Helical" evidence="1">
    <location>
        <begin position="7"/>
        <end position="24"/>
    </location>
</feature>
<feature type="transmembrane region" description="Helical" evidence="1">
    <location>
        <begin position="36"/>
        <end position="54"/>
    </location>
</feature>
<dbReference type="Proteomes" id="UP000676776">
    <property type="component" value="Unassembled WGS sequence"/>
</dbReference>
<comment type="caution">
    <text evidence="2">The sequence shown here is derived from an EMBL/GenBank/DDBJ whole genome shotgun (WGS) entry which is preliminary data.</text>
</comment>
<gene>
    <name evidence="2" type="ORF">J4050_06875</name>
</gene>
<name>A0ABS3T144_9FLAO</name>
<evidence type="ECO:0000256" key="1">
    <source>
        <dbReference type="SAM" id="Phobius"/>
    </source>
</evidence>
<evidence type="ECO:0000313" key="3">
    <source>
        <dbReference type="Proteomes" id="UP000676776"/>
    </source>
</evidence>
<keyword evidence="3" id="KW-1185">Reference proteome</keyword>
<reference evidence="2 3" key="1">
    <citation type="submission" date="2021-03" db="EMBL/GenBank/DDBJ databases">
        <title>Winogradskyella sp. nov., isolated from costal sediment.</title>
        <authorList>
            <person name="Gao C."/>
        </authorList>
    </citation>
    <scope>NUCLEOTIDE SEQUENCE [LARGE SCALE GENOMIC DNA]</scope>
    <source>
        <strain evidence="2 3">DF17</strain>
    </source>
</reference>
<proteinExistence type="predicted"/>
<evidence type="ECO:0000313" key="2">
    <source>
        <dbReference type="EMBL" id="MBO3116463.1"/>
    </source>
</evidence>
<accession>A0ABS3T144</accession>
<dbReference type="RefSeq" id="WP_208153647.1">
    <property type="nucleotide sequence ID" value="NZ_JAGEVF010000004.1"/>
</dbReference>